<organism evidence="2 3">
    <name type="scientific">Brassica cretica</name>
    <name type="common">Mustard</name>
    <dbReference type="NCBI Taxonomy" id="69181"/>
    <lineage>
        <taxon>Eukaryota</taxon>
        <taxon>Viridiplantae</taxon>
        <taxon>Streptophyta</taxon>
        <taxon>Embryophyta</taxon>
        <taxon>Tracheophyta</taxon>
        <taxon>Spermatophyta</taxon>
        <taxon>Magnoliopsida</taxon>
        <taxon>eudicotyledons</taxon>
        <taxon>Gunneridae</taxon>
        <taxon>Pentapetalae</taxon>
        <taxon>rosids</taxon>
        <taxon>malvids</taxon>
        <taxon>Brassicales</taxon>
        <taxon>Brassicaceae</taxon>
        <taxon>Brassiceae</taxon>
        <taxon>Brassica</taxon>
    </lineage>
</organism>
<dbReference type="EMBL" id="QGKW02000717">
    <property type="protein sequence ID" value="KAF2599053.1"/>
    <property type="molecule type" value="Genomic_DNA"/>
</dbReference>
<protein>
    <submittedName>
        <fullName evidence="2">Uncharacterized protein</fullName>
    </submittedName>
</protein>
<gene>
    <name evidence="2" type="ORF">F2Q68_00011315</name>
</gene>
<accession>A0A8S9L099</accession>
<feature type="region of interest" description="Disordered" evidence="1">
    <location>
        <begin position="1"/>
        <end position="27"/>
    </location>
</feature>
<comment type="caution">
    <text evidence="2">The sequence shown here is derived from an EMBL/GenBank/DDBJ whole genome shotgun (WGS) entry which is preliminary data.</text>
</comment>
<name>A0A8S9L099_BRACR</name>
<evidence type="ECO:0000313" key="3">
    <source>
        <dbReference type="Proteomes" id="UP000712281"/>
    </source>
</evidence>
<dbReference type="Proteomes" id="UP000712281">
    <property type="component" value="Unassembled WGS sequence"/>
</dbReference>
<proteinExistence type="predicted"/>
<reference evidence="2" key="1">
    <citation type="submission" date="2019-12" db="EMBL/GenBank/DDBJ databases">
        <title>Genome sequencing and annotation of Brassica cretica.</title>
        <authorList>
            <person name="Studholme D.J."/>
            <person name="Sarris P.F."/>
        </authorList>
    </citation>
    <scope>NUCLEOTIDE SEQUENCE</scope>
    <source>
        <strain evidence="2">PFS-001/15</strain>
        <tissue evidence="2">Leaf</tissue>
    </source>
</reference>
<evidence type="ECO:0000313" key="2">
    <source>
        <dbReference type="EMBL" id="KAF2599053.1"/>
    </source>
</evidence>
<evidence type="ECO:0000256" key="1">
    <source>
        <dbReference type="SAM" id="MobiDB-lite"/>
    </source>
</evidence>
<feature type="compositionally biased region" description="Basic residues" evidence="1">
    <location>
        <begin position="1"/>
        <end position="10"/>
    </location>
</feature>
<dbReference type="AlphaFoldDB" id="A0A8S9L099"/>
<sequence length="61" mass="7322">MDNERRKGKRDNKGAPATAKKTRRRRRNNLFSKTLERAEQRDLNGCVRRCVVLWVRRRLLA</sequence>